<protein>
    <submittedName>
        <fullName evidence="6">Zinc finger SWIM-type containing 6</fullName>
    </submittedName>
</protein>
<dbReference type="PANTHER" id="PTHR22619">
    <property type="entry name" value="ZINC FINGER SWIM DOMAIN CONTAINING PROTEIN 4, 5, 6"/>
    <property type="match status" value="1"/>
</dbReference>
<dbReference type="PANTHER" id="PTHR22619:SF3">
    <property type="entry name" value="ZINC FINGER SWIM DOMAIN-CONTAINING PROTEIN 6"/>
    <property type="match status" value="1"/>
</dbReference>
<dbReference type="GO" id="GO:0008270">
    <property type="term" value="F:zinc ion binding"/>
    <property type="evidence" value="ECO:0007669"/>
    <property type="project" value="UniProtKB-KW"/>
</dbReference>
<evidence type="ECO:0000313" key="7">
    <source>
        <dbReference type="Proteomes" id="UP000694395"/>
    </source>
</evidence>
<dbReference type="GeneTree" id="ENSGT00940000155496"/>
<dbReference type="Proteomes" id="UP000694395">
    <property type="component" value="Chromosome 6"/>
</dbReference>
<keyword evidence="1" id="KW-0479">Metal-binding</keyword>
<name>A0A8C7S7L9_ONCMY</name>
<dbReference type="Pfam" id="PF21055">
    <property type="entry name" value="ZSWIM4-8_C"/>
    <property type="match status" value="1"/>
</dbReference>
<keyword evidence="2 4" id="KW-0863">Zinc-finger</keyword>
<reference evidence="6" key="2">
    <citation type="submission" date="2025-08" db="UniProtKB">
        <authorList>
            <consortium name="Ensembl"/>
        </authorList>
    </citation>
    <scope>IDENTIFICATION</scope>
</reference>
<evidence type="ECO:0000313" key="6">
    <source>
        <dbReference type="Ensembl" id="ENSOMYP00000061337.2"/>
    </source>
</evidence>
<evidence type="ECO:0000259" key="5">
    <source>
        <dbReference type="PROSITE" id="PS50966"/>
    </source>
</evidence>
<keyword evidence="7" id="KW-1185">Reference proteome</keyword>
<gene>
    <name evidence="6" type="primary">LOC110525926</name>
</gene>
<dbReference type="GO" id="GO:0031462">
    <property type="term" value="C:Cul2-RING ubiquitin ligase complex"/>
    <property type="evidence" value="ECO:0007669"/>
    <property type="project" value="TreeGrafter"/>
</dbReference>
<evidence type="ECO:0000256" key="1">
    <source>
        <dbReference type="ARBA" id="ARBA00022723"/>
    </source>
</evidence>
<accession>A0A8C7S7L9</accession>
<dbReference type="PROSITE" id="PS50966">
    <property type="entry name" value="ZF_SWIM"/>
    <property type="match status" value="1"/>
</dbReference>
<evidence type="ECO:0000256" key="2">
    <source>
        <dbReference type="ARBA" id="ARBA00022771"/>
    </source>
</evidence>
<dbReference type="AlphaFoldDB" id="A0A8C7S7L9"/>
<reference evidence="6" key="1">
    <citation type="submission" date="2020-07" db="EMBL/GenBank/DDBJ databases">
        <title>A long reads based de novo assembly of the rainbow trout Arlee double haploid line genome.</title>
        <authorList>
            <person name="Gao G."/>
            <person name="Palti Y."/>
        </authorList>
    </citation>
    <scope>NUCLEOTIDE SEQUENCE [LARGE SCALE GENOMIC DNA]</scope>
</reference>
<dbReference type="InterPro" id="IPR007527">
    <property type="entry name" value="Znf_SWIM"/>
</dbReference>
<feature type="domain" description="SWIM-type" evidence="5">
    <location>
        <begin position="163"/>
        <end position="200"/>
    </location>
</feature>
<evidence type="ECO:0000256" key="3">
    <source>
        <dbReference type="ARBA" id="ARBA00022833"/>
    </source>
</evidence>
<dbReference type="Ensembl" id="ENSOMYT00000066775.2">
    <property type="protein sequence ID" value="ENSOMYP00000061337.2"/>
    <property type="gene ID" value="ENSOMYG00000027250.2"/>
</dbReference>
<proteinExistence type="predicted"/>
<keyword evidence="3" id="KW-0862">Zinc</keyword>
<dbReference type="InterPro" id="IPR048370">
    <property type="entry name" value="ZSWIM4-8_C"/>
</dbReference>
<organism evidence="6 7">
    <name type="scientific">Oncorhynchus mykiss</name>
    <name type="common">Rainbow trout</name>
    <name type="synonym">Salmo gairdneri</name>
    <dbReference type="NCBI Taxonomy" id="8022"/>
    <lineage>
        <taxon>Eukaryota</taxon>
        <taxon>Metazoa</taxon>
        <taxon>Chordata</taxon>
        <taxon>Craniata</taxon>
        <taxon>Vertebrata</taxon>
        <taxon>Euteleostomi</taxon>
        <taxon>Actinopterygii</taxon>
        <taxon>Neopterygii</taxon>
        <taxon>Teleostei</taxon>
        <taxon>Protacanthopterygii</taxon>
        <taxon>Salmoniformes</taxon>
        <taxon>Salmonidae</taxon>
        <taxon>Salmoninae</taxon>
        <taxon>Oncorhynchus</taxon>
    </lineage>
</organism>
<evidence type="ECO:0000256" key="4">
    <source>
        <dbReference type="PROSITE-ProRule" id="PRU00325"/>
    </source>
</evidence>
<sequence>MAERVQQPPAKRPCCRPGYNPACRQGQRAGGVLCGGPGSAPGGLGKTHNPESLLDIAARRVAEKWPFQRVEERFERIPEPVQRRIVYWSFPRSEKEICMYSSFNAGGDESGTSGENNDDTQLPFLRGVTLLEGGWVDNVLQVGFHLSGTVTDPATSSQPEMVCSVSVSFDRCKITAVTCSCGNKDIFYCAHVVALALYRVRKPEQVKLHLPISETLFQMSRDQLQKFVQYLISVHHTEVLPTAQKLADEILSTNSEINQVHGAPDPTAGASVDDENCWHLDEEQVQEQVKLFLSQGGYHGSGKQLNLLFSKVREMLRMRDSNGARMLTLITEQFMADPRLALWRQQGTTMNDKYRQLWDELGALWMCIVLNPHCKTEQKCSWLRELRRWNSVDVCPWEDGNHGNDLPNLTHSLPQELLHKAITSITNMEGWVGHPLDPIGTLFSTLTETGRGAEEGANTYCSSVVSRAELQRLPVQRLLGEGESYGALAVETALIGLGQQRVMPDGLYAQEKVCRNEEQLLAKLQEVELDDTLVKIFRKQAVFLLESGPYSGLGEIVHRESVPMHTFTRYLFTSLLPHDAELAYKIALRAMRLPVLESTASSGDLSRPHHMVSVVPNRYPRWFTLSHIESQQCELASTMLTAAKGDSCKLETVLESIQKNIHSSSHIFKLAQDAFKIATLMDSLPDITLLKVSLELGLQVMRITLSTLNWRRREMVRWLVTCATEVGVYALDSIMQSWFTLFTPTEATSIVATTVMSNTTIVRLRLDCHQQENLASSARTLALQCAMKDPQNCALSALTLCEKDHIAFETAYQIVLDAAVAGMSYTQLFTIARYMEHRGYPMRAYKLATLAMAHLNLSYNQDTHPAINDVLWACALSHSLGKNELAAVIPLVVKSVKCATVLSDILRRCTLTTPGMVSALHSRRNSGKLMSLDKAPLRQLLDATIGAYINTTHSRLTHISPRHYSEFIEFLGKSRETFLMAHDGHIQFTQFIDNLKQIYKGKKKLMMLVRERFG</sequence>
<reference evidence="6" key="3">
    <citation type="submission" date="2025-09" db="UniProtKB">
        <authorList>
            <consortium name="Ensembl"/>
        </authorList>
    </citation>
    <scope>IDENTIFICATION</scope>
</reference>